<accession>A0A0R2M9X9</accession>
<keyword evidence="2" id="KW-1185">Reference proteome</keyword>
<organism evidence="1 2">
    <name type="scientific">Lactiplantibacillus xiangfangensis</name>
    <dbReference type="NCBI Taxonomy" id="942150"/>
    <lineage>
        <taxon>Bacteria</taxon>
        <taxon>Bacillati</taxon>
        <taxon>Bacillota</taxon>
        <taxon>Bacilli</taxon>
        <taxon>Lactobacillales</taxon>
        <taxon>Lactobacillaceae</taxon>
        <taxon>Lactiplantibacillus</taxon>
    </lineage>
</organism>
<dbReference type="PROSITE" id="PS51257">
    <property type="entry name" value="PROKAR_LIPOPROTEIN"/>
    <property type="match status" value="1"/>
</dbReference>
<evidence type="ECO:0000313" key="1">
    <source>
        <dbReference type="EMBL" id="KRO07418.1"/>
    </source>
</evidence>
<dbReference type="AlphaFoldDB" id="A0A0R2M9X9"/>
<dbReference type="Proteomes" id="UP000051783">
    <property type="component" value="Unassembled WGS sequence"/>
</dbReference>
<comment type="caution">
    <text evidence="1">The sequence shown here is derived from an EMBL/GenBank/DDBJ whole genome shotgun (WGS) entry which is preliminary data.</text>
</comment>
<proteinExistence type="predicted"/>
<evidence type="ECO:0000313" key="2">
    <source>
        <dbReference type="Proteomes" id="UP000051783"/>
    </source>
</evidence>
<protein>
    <recommendedName>
        <fullName evidence="3">Lipoprotein</fullName>
    </recommendedName>
</protein>
<sequence>MKKMTMALFVVSGFTTVSILTGCKPKIFFKAQKNNTALIADQATVAIRDTKLKHRFKTLKARHRFSYDGGGITIFTEYGIAKQYANDWMFTAPSTVTLTIKASTRTDDFDYQVNSVRSDVSAVSDYAGFNGLRQDSYFKDYTQLKRGGVDIDSKKDFTSRFHVNGINRNSNSVRIATGHKGKRITEDYLHKYIEGGELRTTWTLLITDKKSGKQYIQEVVDSVGLAYKFGNEKNKNHQDADSISIEDE</sequence>
<gene>
    <name evidence="1" type="ORF">IV64_GL001338</name>
</gene>
<dbReference type="RefSeq" id="WP_057707599.1">
    <property type="nucleotide sequence ID" value="NZ_JQCL01000103.1"/>
</dbReference>
<evidence type="ECO:0008006" key="3">
    <source>
        <dbReference type="Google" id="ProtNLM"/>
    </source>
</evidence>
<name>A0A0R2M9X9_9LACO</name>
<dbReference type="EMBL" id="JQCL01000103">
    <property type="protein sequence ID" value="KRO07418.1"/>
    <property type="molecule type" value="Genomic_DNA"/>
</dbReference>
<reference evidence="1 2" key="1">
    <citation type="journal article" date="2015" name="Genome Announc.">
        <title>Expanding the biotechnology potential of lactobacilli through comparative genomics of 213 strains and associated genera.</title>
        <authorList>
            <person name="Sun Z."/>
            <person name="Harris H.M."/>
            <person name="McCann A."/>
            <person name="Guo C."/>
            <person name="Argimon S."/>
            <person name="Zhang W."/>
            <person name="Yang X."/>
            <person name="Jeffery I.B."/>
            <person name="Cooney J.C."/>
            <person name="Kagawa T.F."/>
            <person name="Liu W."/>
            <person name="Song Y."/>
            <person name="Salvetti E."/>
            <person name="Wrobel A."/>
            <person name="Rasinkangas P."/>
            <person name="Parkhill J."/>
            <person name="Rea M.C."/>
            <person name="O'Sullivan O."/>
            <person name="Ritari J."/>
            <person name="Douillard F.P."/>
            <person name="Paul Ross R."/>
            <person name="Yang R."/>
            <person name="Briner A.E."/>
            <person name="Felis G.E."/>
            <person name="de Vos W.M."/>
            <person name="Barrangou R."/>
            <person name="Klaenhammer T.R."/>
            <person name="Caufield P.W."/>
            <person name="Cui Y."/>
            <person name="Zhang H."/>
            <person name="O'Toole P.W."/>
        </authorList>
    </citation>
    <scope>NUCLEOTIDE SEQUENCE [LARGE SCALE GENOMIC DNA]</scope>
    <source>
        <strain evidence="1 2">LMG 26013</strain>
    </source>
</reference>
<dbReference type="PATRIC" id="fig|942150.3.peg.1381"/>